<dbReference type="AlphaFoldDB" id="A0A1H0PZQ2"/>
<dbReference type="EMBL" id="FNJK01000005">
    <property type="protein sequence ID" value="SDP10534.1"/>
    <property type="molecule type" value="Genomic_DNA"/>
</dbReference>
<evidence type="ECO:0000313" key="2">
    <source>
        <dbReference type="EMBL" id="SDP10534.1"/>
    </source>
</evidence>
<sequence length="97" mass="11311">MEEKCSKLYSAIKVAYEDMIVRQDIELSKILLSASNEVIKSRDAGLCALHLNRKLNLYSAHNDLILPRGVKELKKLTQQWARDYYEKKEVSKWIKSL</sequence>
<dbReference type="Proteomes" id="UP000183816">
    <property type="component" value="Unassembled WGS sequence"/>
</dbReference>
<protein>
    <submittedName>
        <fullName evidence="2">Enterocin A Immunity</fullName>
    </submittedName>
</protein>
<evidence type="ECO:0000256" key="1">
    <source>
        <dbReference type="ARBA" id="ARBA00023025"/>
    </source>
</evidence>
<dbReference type="Pfam" id="PF08951">
    <property type="entry name" value="EntA_Immun"/>
    <property type="match status" value="1"/>
</dbReference>
<dbReference type="GO" id="GO:0030153">
    <property type="term" value="P:bacteriocin immunity"/>
    <property type="evidence" value="ECO:0007669"/>
    <property type="project" value="UniProtKB-KW"/>
</dbReference>
<dbReference type="RefSeq" id="WP_074482654.1">
    <property type="nucleotide sequence ID" value="NZ_FNJK01000005.1"/>
</dbReference>
<reference evidence="2 3" key="1">
    <citation type="submission" date="2016-10" db="EMBL/GenBank/DDBJ databases">
        <authorList>
            <person name="de Groot N.N."/>
        </authorList>
    </citation>
    <scope>NUCLEOTIDE SEQUENCE [LARGE SCALE GENOMIC DNA]</scope>
    <source>
        <strain evidence="2 3">Sb04</strain>
    </source>
</reference>
<organism evidence="2 3">
    <name type="scientific">Streptococcus equinus</name>
    <name type="common">Streptococcus bovis</name>
    <dbReference type="NCBI Taxonomy" id="1335"/>
    <lineage>
        <taxon>Bacteria</taxon>
        <taxon>Bacillati</taxon>
        <taxon>Bacillota</taxon>
        <taxon>Bacilli</taxon>
        <taxon>Lactobacillales</taxon>
        <taxon>Streptococcaceae</taxon>
        <taxon>Streptococcus</taxon>
    </lineage>
</organism>
<dbReference type="OrthoDB" id="2229258at2"/>
<dbReference type="Gene3D" id="1.20.1440.50">
    <property type="entry name" value="Ta0600-like"/>
    <property type="match status" value="1"/>
</dbReference>
<accession>A0A1H0PZQ2</accession>
<dbReference type="InterPro" id="IPR015046">
    <property type="entry name" value="LciA_Immunity-like"/>
</dbReference>
<dbReference type="SUPFAM" id="SSF109797">
    <property type="entry name" value="Bacteriocin immunity protein-like"/>
    <property type="match status" value="1"/>
</dbReference>
<gene>
    <name evidence="2" type="ORF">SAMN05216347_10569</name>
</gene>
<keyword evidence="1" id="KW-0079">Bacteriocin immunity</keyword>
<proteinExistence type="predicted"/>
<dbReference type="InterPro" id="IPR023130">
    <property type="entry name" value="Ta0600-like_sf"/>
</dbReference>
<evidence type="ECO:0000313" key="3">
    <source>
        <dbReference type="Proteomes" id="UP000183816"/>
    </source>
</evidence>
<name>A0A1H0PZQ2_STREI</name>